<dbReference type="InParanoid" id="A0A2R5GW55"/>
<proteinExistence type="predicted"/>
<reference evidence="1 2" key="1">
    <citation type="submission" date="2017-12" db="EMBL/GenBank/DDBJ databases">
        <title>Sequencing, de novo assembly and annotation of complete genome of a new Thraustochytrid species, strain FCC1311.</title>
        <authorList>
            <person name="Sedici K."/>
            <person name="Godart F."/>
            <person name="Aiese Cigliano R."/>
            <person name="Sanseverino W."/>
            <person name="Barakat M."/>
            <person name="Ortet P."/>
            <person name="Marechal E."/>
            <person name="Cagnac O."/>
            <person name="Amato A."/>
        </authorList>
    </citation>
    <scope>NUCLEOTIDE SEQUENCE [LARGE SCALE GENOMIC DNA]</scope>
</reference>
<dbReference type="AlphaFoldDB" id="A0A2R5GW55"/>
<feature type="non-terminal residue" evidence="1">
    <location>
        <position position="1"/>
    </location>
</feature>
<dbReference type="Proteomes" id="UP000241890">
    <property type="component" value="Unassembled WGS sequence"/>
</dbReference>
<dbReference type="EMBL" id="BEYU01000272">
    <property type="protein sequence ID" value="GBG35060.1"/>
    <property type="molecule type" value="Genomic_DNA"/>
</dbReference>
<organism evidence="1 2">
    <name type="scientific">Hondaea fermentalgiana</name>
    <dbReference type="NCBI Taxonomy" id="2315210"/>
    <lineage>
        <taxon>Eukaryota</taxon>
        <taxon>Sar</taxon>
        <taxon>Stramenopiles</taxon>
        <taxon>Bigyra</taxon>
        <taxon>Labyrinthulomycetes</taxon>
        <taxon>Thraustochytrida</taxon>
        <taxon>Thraustochytriidae</taxon>
        <taxon>Hondaea</taxon>
    </lineage>
</organism>
<gene>
    <name evidence="1" type="ORF">FCC1311_112832</name>
</gene>
<keyword evidence="2" id="KW-1185">Reference proteome</keyword>
<name>A0A2R5GW55_9STRA</name>
<evidence type="ECO:0000313" key="2">
    <source>
        <dbReference type="Proteomes" id="UP000241890"/>
    </source>
</evidence>
<accession>A0A2R5GW55</accession>
<sequence length="201" mass="23260">PAMLFYLLTHDEADFDATVNNDILIRTMTQRREHDMVGALLECGQGIDPRSQVRDTDLESHSALWIAFEHRDIIAAKMFIFHGLTAVGTSPETDSWTQHVEFVRFYETCTAQHCRDVKRMRMWAVARMIELGVKSRSTRPKVYEELRAVFGPEFICLFMHFHPLEEFRERFKDFCDEVKAHVLTFGTFTFPGHAGVTALAE</sequence>
<protein>
    <submittedName>
        <fullName evidence="1">Uncharacterized protein</fullName>
    </submittedName>
</protein>
<comment type="caution">
    <text evidence="1">The sequence shown here is derived from an EMBL/GenBank/DDBJ whole genome shotgun (WGS) entry which is preliminary data.</text>
</comment>
<evidence type="ECO:0000313" key="1">
    <source>
        <dbReference type="EMBL" id="GBG35060.1"/>
    </source>
</evidence>